<dbReference type="Gene3D" id="3.40.50.300">
    <property type="entry name" value="P-loop containing nucleotide triphosphate hydrolases"/>
    <property type="match status" value="1"/>
</dbReference>
<proteinExistence type="predicted"/>
<accession>A0A7V2F3V3</accession>
<dbReference type="Gene3D" id="3.30.230.10">
    <property type="match status" value="1"/>
</dbReference>
<dbReference type="EMBL" id="DSEC01000387">
    <property type="protein sequence ID" value="HER43893.1"/>
    <property type="molecule type" value="Genomic_DNA"/>
</dbReference>
<dbReference type="SUPFAM" id="SSF54211">
    <property type="entry name" value="Ribosomal protein S5 domain 2-like"/>
    <property type="match status" value="1"/>
</dbReference>
<organism evidence="2">
    <name type="scientific">Eiseniibacteriota bacterium</name>
    <dbReference type="NCBI Taxonomy" id="2212470"/>
    <lineage>
        <taxon>Bacteria</taxon>
        <taxon>Candidatus Eiseniibacteriota</taxon>
    </lineage>
</organism>
<feature type="domain" description="Magnesium chelatase ChlI-like catalytic" evidence="1">
    <location>
        <begin position="190"/>
        <end position="237"/>
    </location>
</feature>
<sequence length="237" mass="24800">MIATVRTGAVNGIEGFGVTVEIDLARGLPSFTIVGLPNAAVRESRERVAAAIRNNGFDFPKKRITVNLAPADVRKEGAAFDLPIAVGVLMASGQLDAGGAERLVLLGELALDGTLKRVRGALPVACHARDEGYRGLIVPEESAGEAALVGGIAVMPCRDLAEAVRLLRGGEARPAPRLEERRAPAHAHLDYAQVRGQESAKRALEIAAAGGHHLLMVGPPGSGKTMLARRIVTILPP</sequence>
<keyword evidence="2" id="KW-0067">ATP-binding</keyword>
<dbReference type="AlphaFoldDB" id="A0A7V2F3V3"/>
<dbReference type="Pfam" id="PF13541">
    <property type="entry name" value="ChlI"/>
    <property type="match status" value="1"/>
</dbReference>
<dbReference type="SUPFAM" id="SSF52540">
    <property type="entry name" value="P-loop containing nucleoside triphosphate hydrolases"/>
    <property type="match status" value="1"/>
</dbReference>
<dbReference type="GO" id="GO:0005524">
    <property type="term" value="F:ATP binding"/>
    <property type="evidence" value="ECO:0007669"/>
    <property type="project" value="UniProtKB-KW"/>
</dbReference>
<evidence type="ECO:0000259" key="1">
    <source>
        <dbReference type="Pfam" id="PF01078"/>
    </source>
</evidence>
<dbReference type="CDD" id="cd00009">
    <property type="entry name" value="AAA"/>
    <property type="match status" value="1"/>
</dbReference>
<evidence type="ECO:0000313" key="2">
    <source>
        <dbReference type="EMBL" id="HER43893.1"/>
    </source>
</evidence>
<dbReference type="Pfam" id="PF01078">
    <property type="entry name" value="Mg_chelatase"/>
    <property type="match status" value="1"/>
</dbReference>
<dbReference type="InterPro" id="IPR027417">
    <property type="entry name" value="P-loop_NTPase"/>
</dbReference>
<reference evidence="2" key="1">
    <citation type="journal article" date="2020" name="mSystems">
        <title>Genome- and Community-Level Interaction Insights into Carbon Utilization and Element Cycling Functions of Hydrothermarchaeota in Hydrothermal Sediment.</title>
        <authorList>
            <person name="Zhou Z."/>
            <person name="Liu Y."/>
            <person name="Xu W."/>
            <person name="Pan J."/>
            <person name="Luo Z.H."/>
            <person name="Li M."/>
        </authorList>
    </citation>
    <scope>NUCLEOTIDE SEQUENCE [LARGE SCALE GENOMIC DNA]</scope>
    <source>
        <strain evidence="2">SpSt-1233</strain>
    </source>
</reference>
<gene>
    <name evidence="2" type="ORF">ENO08_05485</name>
</gene>
<dbReference type="Proteomes" id="UP000886069">
    <property type="component" value="Unassembled WGS sequence"/>
</dbReference>
<feature type="non-terminal residue" evidence="2">
    <location>
        <position position="237"/>
    </location>
</feature>
<keyword evidence="2" id="KW-0547">Nucleotide-binding</keyword>
<dbReference type="InterPro" id="IPR020568">
    <property type="entry name" value="Ribosomal_Su5_D2-typ_SF"/>
</dbReference>
<protein>
    <submittedName>
        <fullName evidence="2">ATP-binding protein</fullName>
    </submittedName>
</protein>
<dbReference type="InterPro" id="IPR014721">
    <property type="entry name" value="Ribsml_uS5_D2-typ_fold_subgr"/>
</dbReference>
<dbReference type="InterPro" id="IPR000523">
    <property type="entry name" value="Mg_chelatse_chII-like_cat_dom"/>
</dbReference>
<dbReference type="PANTHER" id="PTHR32039:SF7">
    <property type="entry name" value="COMPETENCE PROTEIN COMM"/>
    <property type="match status" value="1"/>
</dbReference>
<dbReference type="InterPro" id="IPR045006">
    <property type="entry name" value="CHLI-like"/>
</dbReference>
<comment type="caution">
    <text evidence="2">The sequence shown here is derived from an EMBL/GenBank/DDBJ whole genome shotgun (WGS) entry which is preliminary data.</text>
</comment>
<name>A0A7V2F3V3_UNCEI</name>
<dbReference type="PANTHER" id="PTHR32039">
    <property type="entry name" value="MAGNESIUM-CHELATASE SUBUNIT CHLI"/>
    <property type="match status" value="1"/>
</dbReference>